<dbReference type="Gene3D" id="2.40.10.10">
    <property type="entry name" value="Trypsin-like serine proteases"/>
    <property type="match status" value="2"/>
</dbReference>
<evidence type="ECO:0000256" key="5">
    <source>
        <dbReference type="SAM" id="MobiDB-lite"/>
    </source>
</evidence>
<dbReference type="SUPFAM" id="SSF50494">
    <property type="entry name" value="Trypsin-like serine proteases"/>
    <property type="match status" value="1"/>
</dbReference>
<protein>
    <submittedName>
        <fullName evidence="7">MarP family serine protease</fullName>
        <ecNumber evidence="7">3.4.21.-</ecNumber>
    </submittedName>
</protein>
<keyword evidence="7" id="KW-0645">Protease</keyword>
<evidence type="ECO:0000313" key="7">
    <source>
        <dbReference type="EMBL" id="MBU7600512.1"/>
    </source>
</evidence>
<dbReference type="Pfam" id="PF02674">
    <property type="entry name" value="Colicin_V"/>
    <property type="match status" value="1"/>
</dbReference>
<feature type="transmembrane region" description="Helical" evidence="6">
    <location>
        <begin position="24"/>
        <end position="45"/>
    </location>
</feature>
<dbReference type="AlphaFoldDB" id="A0A949JIB7"/>
<dbReference type="EMBL" id="JAELVF020000004">
    <property type="protein sequence ID" value="MBU7600512.1"/>
    <property type="molecule type" value="Genomic_DNA"/>
</dbReference>
<dbReference type="PANTHER" id="PTHR43019:SF23">
    <property type="entry name" value="PROTEASE DO-LIKE 5, CHLOROPLASTIC"/>
    <property type="match status" value="1"/>
</dbReference>
<name>A0A949JIB7_9ACTN</name>
<dbReference type="InterPro" id="IPR047680">
    <property type="entry name" value="MarP-like"/>
</dbReference>
<gene>
    <name evidence="7" type="ORF">JGS22_023500</name>
</gene>
<evidence type="ECO:0000256" key="6">
    <source>
        <dbReference type="SAM" id="Phobius"/>
    </source>
</evidence>
<evidence type="ECO:0000256" key="3">
    <source>
        <dbReference type="ARBA" id="ARBA00022989"/>
    </source>
</evidence>
<sequence length="399" mass="41007">MNLLDVVLLLAVLASAVSGYRRGLVAGAVSLAGFVGGVVIGVWLLPHTLELVERGTGLALVVALATVLVPAALGQGLAARLGWKLRESLHWVAPARWLDGVGGALANALAALIVAWVAASALVSSPAPELNQAIRGSSVLGAVDDRLPEQAPTWFSRATGALATAGFPQVFNPFERESVAEVPKPSGDNVTAAARTAAQRSTVKVEGVAEVDGRRQGQEGSGFVYADKRVMTNAHVVAGVSDPTVQIGGVGRRYEAQVVHFDADVDVAVLRVPELSAPVLRFADDASRGDGAVVAGYPENGGLDLRAATVAGRTQARGQDIYGSSVVTRDIHPLRGNVRPGNSGGPLLTPGGKVYGVIFARSVSNPETGYALTADQVRSAASRGDAATEPVDTGSRSAL</sequence>
<dbReference type="PANTHER" id="PTHR43019">
    <property type="entry name" value="SERINE ENDOPROTEASE DEGS"/>
    <property type="match status" value="1"/>
</dbReference>
<feature type="region of interest" description="Disordered" evidence="5">
    <location>
        <begin position="380"/>
        <end position="399"/>
    </location>
</feature>
<evidence type="ECO:0000256" key="1">
    <source>
        <dbReference type="ARBA" id="ARBA00004141"/>
    </source>
</evidence>
<keyword evidence="2 6" id="KW-0812">Transmembrane</keyword>
<dbReference type="RefSeq" id="WP_211038413.1">
    <property type="nucleotide sequence ID" value="NZ_JAELVF020000004.1"/>
</dbReference>
<comment type="caution">
    <text evidence="7">The sequence shown here is derived from an EMBL/GenBank/DDBJ whole genome shotgun (WGS) entry which is preliminary data.</text>
</comment>
<keyword evidence="8" id="KW-1185">Reference proteome</keyword>
<dbReference type="Pfam" id="PF13365">
    <property type="entry name" value="Trypsin_2"/>
    <property type="match status" value="1"/>
</dbReference>
<evidence type="ECO:0000256" key="4">
    <source>
        <dbReference type="ARBA" id="ARBA00023136"/>
    </source>
</evidence>
<keyword evidence="3 6" id="KW-1133">Transmembrane helix</keyword>
<dbReference type="Proteomes" id="UP000694501">
    <property type="component" value="Unassembled WGS sequence"/>
</dbReference>
<proteinExistence type="predicted"/>
<feature type="transmembrane region" description="Helical" evidence="6">
    <location>
        <begin position="57"/>
        <end position="81"/>
    </location>
</feature>
<dbReference type="InterPro" id="IPR009003">
    <property type="entry name" value="Peptidase_S1_PA"/>
</dbReference>
<dbReference type="NCBIfam" id="NF033740">
    <property type="entry name" value="MarP_fam_protase"/>
    <property type="match status" value="1"/>
</dbReference>
<dbReference type="PRINTS" id="PR00834">
    <property type="entry name" value="PROTEASES2C"/>
</dbReference>
<dbReference type="GO" id="GO:0006508">
    <property type="term" value="P:proteolysis"/>
    <property type="evidence" value="ECO:0007669"/>
    <property type="project" value="UniProtKB-KW"/>
</dbReference>
<evidence type="ECO:0000256" key="2">
    <source>
        <dbReference type="ARBA" id="ARBA00022692"/>
    </source>
</evidence>
<dbReference type="GO" id="GO:0004252">
    <property type="term" value="F:serine-type endopeptidase activity"/>
    <property type="evidence" value="ECO:0007669"/>
    <property type="project" value="InterPro"/>
</dbReference>
<comment type="subcellular location">
    <subcellularLocation>
        <location evidence="1">Membrane</location>
        <topology evidence="1">Multi-pass membrane protein</topology>
    </subcellularLocation>
</comment>
<keyword evidence="7" id="KW-0378">Hydrolase</keyword>
<dbReference type="GO" id="GO:0016020">
    <property type="term" value="C:membrane"/>
    <property type="evidence" value="ECO:0007669"/>
    <property type="project" value="UniProtKB-SubCell"/>
</dbReference>
<dbReference type="InterPro" id="IPR003825">
    <property type="entry name" value="Colicin-V_CvpA"/>
</dbReference>
<dbReference type="GO" id="GO:0009403">
    <property type="term" value="P:toxin biosynthetic process"/>
    <property type="evidence" value="ECO:0007669"/>
    <property type="project" value="InterPro"/>
</dbReference>
<organism evidence="7 8">
    <name type="scientific">Streptomyces tardus</name>
    <dbReference type="NCBI Taxonomy" id="2780544"/>
    <lineage>
        <taxon>Bacteria</taxon>
        <taxon>Bacillati</taxon>
        <taxon>Actinomycetota</taxon>
        <taxon>Actinomycetes</taxon>
        <taxon>Kitasatosporales</taxon>
        <taxon>Streptomycetaceae</taxon>
        <taxon>Streptomyces</taxon>
    </lineage>
</organism>
<dbReference type="InterPro" id="IPR001940">
    <property type="entry name" value="Peptidase_S1C"/>
</dbReference>
<evidence type="ECO:0000313" key="8">
    <source>
        <dbReference type="Proteomes" id="UP000694501"/>
    </source>
</evidence>
<dbReference type="InterPro" id="IPR043504">
    <property type="entry name" value="Peptidase_S1_PA_chymotrypsin"/>
</dbReference>
<reference evidence="7" key="1">
    <citation type="submission" date="2021-06" db="EMBL/GenBank/DDBJ databases">
        <title>Sequencing of actinobacteria type strains.</title>
        <authorList>
            <person name="Nguyen G.-S."/>
            <person name="Wentzel A."/>
        </authorList>
    </citation>
    <scope>NUCLEOTIDE SEQUENCE</scope>
    <source>
        <strain evidence="7">P38-E01</strain>
    </source>
</reference>
<dbReference type="EC" id="3.4.21.-" evidence="7"/>
<accession>A0A949JIB7</accession>
<keyword evidence="4 6" id="KW-0472">Membrane</keyword>